<dbReference type="EMBL" id="MGIZ01000045">
    <property type="protein sequence ID" value="OGM97953.1"/>
    <property type="molecule type" value="Genomic_DNA"/>
</dbReference>
<comment type="caution">
    <text evidence="1">The sequence shown here is derived from an EMBL/GenBank/DDBJ whole genome shotgun (WGS) entry which is preliminary data.</text>
</comment>
<protein>
    <submittedName>
        <fullName evidence="1">Uncharacterized protein</fullName>
    </submittedName>
</protein>
<evidence type="ECO:0000313" key="2">
    <source>
        <dbReference type="Proteomes" id="UP000177594"/>
    </source>
</evidence>
<name>A0A1F8EAW2_9BACT</name>
<dbReference type="AlphaFoldDB" id="A0A1F8EAW2"/>
<gene>
    <name evidence="1" type="ORF">A2817_01310</name>
</gene>
<dbReference type="Proteomes" id="UP000177594">
    <property type="component" value="Unassembled WGS sequence"/>
</dbReference>
<sequence>MLSQIEDDLLNKPVNKNYKVIASRHDIAEHIVGLFTALEDKEAKKKFEIYKNDPRYAWDWLILVEYHERVVDTWQKR</sequence>
<organism evidence="1 2">
    <name type="scientific">Candidatus Yanofskybacteria bacterium RIFCSPHIGHO2_01_FULL_39_8b</name>
    <dbReference type="NCBI Taxonomy" id="1802659"/>
    <lineage>
        <taxon>Bacteria</taxon>
        <taxon>Candidatus Yanofskyibacteriota</taxon>
    </lineage>
</organism>
<accession>A0A1F8EAW2</accession>
<evidence type="ECO:0000313" key="1">
    <source>
        <dbReference type="EMBL" id="OGM97953.1"/>
    </source>
</evidence>
<reference evidence="1 2" key="1">
    <citation type="journal article" date="2016" name="Nat. Commun.">
        <title>Thousands of microbial genomes shed light on interconnected biogeochemical processes in an aquifer system.</title>
        <authorList>
            <person name="Anantharaman K."/>
            <person name="Brown C.T."/>
            <person name="Hug L.A."/>
            <person name="Sharon I."/>
            <person name="Castelle C.J."/>
            <person name="Probst A.J."/>
            <person name="Thomas B.C."/>
            <person name="Singh A."/>
            <person name="Wilkins M.J."/>
            <person name="Karaoz U."/>
            <person name="Brodie E.L."/>
            <person name="Williams K.H."/>
            <person name="Hubbard S.S."/>
            <person name="Banfield J.F."/>
        </authorList>
    </citation>
    <scope>NUCLEOTIDE SEQUENCE [LARGE SCALE GENOMIC DNA]</scope>
</reference>
<proteinExistence type="predicted"/>